<dbReference type="KEGG" id="cwo:Cwoe_4664"/>
<dbReference type="EMBL" id="CP001854">
    <property type="protein sequence ID" value="ADB53077.1"/>
    <property type="molecule type" value="Genomic_DNA"/>
</dbReference>
<organism evidence="2 3">
    <name type="scientific">Conexibacter woesei (strain DSM 14684 / CCUG 47730 / CIP 108061 / JCM 11494 / NBRC 100937 / ID131577)</name>
    <dbReference type="NCBI Taxonomy" id="469383"/>
    <lineage>
        <taxon>Bacteria</taxon>
        <taxon>Bacillati</taxon>
        <taxon>Actinomycetota</taxon>
        <taxon>Thermoleophilia</taxon>
        <taxon>Solirubrobacterales</taxon>
        <taxon>Conexibacteraceae</taxon>
        <taxon>Conexibacter</taxon>
    </lineage>
</organism>
<feature type="compositionally biased region" description="Low complexity" evidence="1">
    <location>
        <begin position="84"/>
        <end position="93"/>
    </location>
</feature>
<gene>
    <name evidence="2" type="ordered locus">Cwoe_4664</name>
</gene>
<name>D3F9Y2_CONWI</name>
<feature type="compositionally biased region" description="Basic and acidic residues" evidence="1">
    <location>
        <begin position="33"/>
        <end position="68"/>
    </location>
</feature>
<dbReference type="AlphaFoldDB" id="D3F9Y2"/>
<reference evidence="2 3" key="1">
    <citation type="journal article" date="2010" name="Stand. Genomic Sci.">
        <title>Complete genome sequence of Conexibacter woesei type strain (ID131577).</title>
        <authorList>
            <person name="Pukall R."/>
            <person name="Lapidus A."/>
            <person name="Glavina Del Rio T."/>
            <person name="Copeland A."/>
            <person name="Tice H."/>
            <person name="Cheng J.-F."/>
            <person name="Lucas S."/>
            <person name="Chen F."/>
            <person name="Nolan M."/>
            <person name="Bruce D."/>
            <person name="Goodwin L."/>
            <person name="Pitluck S."/>
            <person name="Mavromatis K."/>
            <person name="Ivanova N."/>
            <person name="Ovchinnikova G."/>
            <person name="Pati A."/>
            <person name="Chen A."/>
            <person name="Palaniappan K."/>
            <person name="Land M."/>
            <person name="Hauser L."/>
            <person name="Chang Y.-J."/>
            <person name="Jeffries C.D."/>
            <person name="Chain P."/>
            <person name="Meincke L."/>
            <person name="Sims D."/>
            <person name="Brettin T."/>
            <person name="Detter J.C."/>
            <person name="Rohde M."/>
            <person name="Goeker M."/>
            <person name="Bristow J."/>
            <person name="Eisen J.A."/>
            <person name="Markowitz V."/>
            <person name="Kyrpides N.C."/>
            <person name="Klenk H.-P."/>
            <person name="Hugenholtz P."/>
        </authorList>
    </citation>
    <scope>NUCLEOTIDE SEQUENCE [LARGE SCALE GENOMIC DNA]</scope>
    <source>
        <strain evidence="3">DSM 14684 / CIP 108061 / JCM 11494 / NBRC 100937 / ID131577</strain>
    </source>
</reference>
<reference evidence="3" key="2">
    <citation type="submission" date="2010-01" db="EMBL/GenBank/DDBJ databases">
        <title>The complete genome of Conexibacter woesei DSM 14684.</title>
        <authorList>
            <consortium name="US DOE Joint Genome Institute (JGI-PGF)"/>
            <person name="Lucas S."/>
            <person name="Copeland A."/>
            <person name="Lapidus A."/>
            <person name="Glavina del Rio T."/>
            <person name="Dalin E."/>
            <person name="Tice H."/>
            <person name="Bruce D."/>
            <person name="Goodwin L."/>
            <person name="Pitluck S."/>
            <person name="Kyrpides N."/>
            <person name="Mavromatis K."/>
            <person name="Ivanova N."/>
            <person name="Mikhailova N."/>
            <person name="Chertkov O."/>
            <person name="Brettin T."/>
            <person name="Detter J.C."/>
            <person name="Han C."/>
            <person name="Larimer F."/>
            <person name="Land M."/>
            <person name="Hauser L."/>
            <person name="Markowitz V."/>
            <person name="Cheng J.-F."/>
            <person name="Hugenholtz P."/>
            <person name="Woyke T."/>
            <person name="Wu D."/>
            <person name="Pukall R."/>
            <person name="Steenblock K."/>
            <person name="Schneider S."/>
            <person name="Klenk H.-P."/>
            <person name="Eisen J.A."/>
        </authorList>
    </citation>
    <scope>NUCLEOTIDE SEQUENCE [LARGE SCALE GENOMIC DNA]</scope>
    <source>
        <strain evidence="3">DSM 14684 / CIP 108061 / JCM 11494 / NBRC 100937 / ID131577</strain>
    </source>
</reference>
<evidence type="ECO:0000256" key="1">
    <source>
        <dbReference type="SAM" id="MobiDB-lite"/>
    </source>
</evidence>
<feature type="region of interest" description="Disordered" evidence="1">
    <location>
        <begin position="33"/>
        <end position="93"/>
    </location>
</feature>
<accession>D3F9Y2</accession>
<evidence type="ECO:0000313" key="3">
    <source>
        <dbReference type="Proteomes" id="UP000008229"/>
    </source>
</evidence>
<dbReference type="RefSeq" id="WP_012936128.1">
    <property type="nucleotide sequence ID" value="NC_013739.1"/>
</dbReference>
<dbReference type="HOGENOM" id="CLU_2394681_0_0_11"/>
<dbReference type="Proteomes" id="UP000008229">
    <property type="component" value="Chromosome"/>
</dbReference>
<proteinExistence type="predicted"/>
<evidence type="ECO:0000313" key="2">
    <source>
        <dbReference type="EMBL" id="ADB53077.1"/>
    </source>
</evidence>
<sequence length="93" mass="10461">MAPDIRDIDRSPDDEAGIHARERLLDDELRRLRRESDRVGHDIDEARKDWERKRADRGVPGARPHEDSPGDPLNEVAGNWRGTAQAAEEGGQG</sequence>
<protein>
    <submittedName>
        <fullName evidence="2">Uncharacterized protein</fullName>
    </submittedName>
</protein>
<keyword evidence="3" id="KW-1185">Reference proteome</keyword>
<dbReference type="STRING" id="469383.Cwoe_4664"/>